<proteinExistence type="inferred from homology"/>
<dbReference type="Pfam" id="PF09743">
    <property type="entry name" value="E3_UFM1_ligase"/>
    <property type="match status" value="1"/>
</dbReference>
<evidence type="ECO:0000256" key="4">
    <source>
        <dbReference type="ARBA" id="ARBA00022679"/>
    </source>
</evidence>
<dbReference type="GO" id="GO:0034976">
    <property type="term" value="P:response to endoplasmic reticulum stress"/>
    <property type="evidence" value="ECO:0007669"/>
    <property type="project" value="TreeGrafter"/>
</dbReference>
<dbReference type="Pfam" id="PF25041">
    <property type="entry name" value="UFL1_C"/>
    <property type="match status" value="1"/>
</dbReference>
<dbReference type="GO" id="GO:0005789">
    <property type="term" value="C:endoplasmic reticulum membrane"/>
    <property type="evidence" value="ECO:0007669"/>
    <property type="project" value="TreeGrafter"/>
</dbReference>
<keyword evidence="4" id="KW-0808">Transferase</keyword>
<dbReference type="GO" id="GO:1990592">
    <property type="term" value="P:protein K69-linked ufmylation"/>
    <property type="evidence" value="ECO:0007669"/>
    <property type="project" value="TreeGrafter"/>
</dbReference>
<dbReference type="InterPro" id="IPR056579">
    <property type="entry name" value="Ufl1_N"/>
</dbReference>
<dbReference type="InterPro" id="IPR056580">
    <property type="entry name" value="Ufl1_dom"/>
</dbReference>
<keyword evidence="12" id="KW-1185">Reference proteome</keyword>
<evidence type="ECO:0000256" key="5">
    <source>
        <dbReference type="ARBA" id="ARBA00022786"/>
    </source>
</evidence>
<gene>
    <name evidence="11" type="ORF">E2986_01867</name>
</gene>
<sequence>MSTVDWDEVKRLAADFQKAQLSSTLQKLSERNCVEIVTKLIESKLLDVIFTNDGKEYITPQHLGKEIKDELYIHGGRINMVDLSQILNVNLSQVSKIASDLEKHNKGLKIILGQLIDKTYTNKIAEEINDKLMQHGFINVSELTIHYDLPADFLQSTIERELGKSICGKQDPQDSRVFYTESFIARNKAKIRGALSAITKPTPLLAILGQCSVSERIFFCDLQEMKQIPGVVAGKQGTNSLYIPSIYSKSQNEWVDNFYKQNGYLANVKYVLCKCNFSEYDALTRLGISDPANFIRRHFPNENIAFLHSVAVGTSIRDQIDSNIEEAIITGSFIDISPLLPSVFSDKDMEMLLKIAEKKINNNTHVFAKTIVISDAFLQSLNKSFEAIAEAKAKEAVASGQWFQTIAENRIKSKSADLIFENKANKKEDRRKKAITSKIGGGTQGRETKTKSTKKKYLQGKNRDGESDDENTKVLSTKIELKLISLEDIKTEIAKDDNLSVIDDLVDELALYLEQKINNYAISIAKQLAQNNKTTNLSEVEERLNVLVTNIKIFDKGIKHIDKTDQPALTKYLLKSLVTDFVNELFKLAAQQNMLQFPENITTETRQKMLLDLPEDVKEPLTNIHKSIAGNSIDDFLNFVDAAMASCCLVLKKYDKKKERPFILGHKEALLEELNTTQDPALALHLITSILFTAATQNVIHMSGRHVSTVLSFLQTQLQLSTMEILSKYHDMVLKSLTSSDEETKLDIQKELQTGLEEIKNIANNYKQHLKSDKAQENKYT</sequence>
<feature type="domain" description="E3 UFM1-protein ligase 1-like" evidence="9">
    <location>
        <begin position="538"/>
        <end position="653"/>
    </location>
</feature>
<evidence type="ECO:0000256" key="6">
    <source>
        <dbReference type="ARBA" id="ARBA00030452"/>
    </source>
</evidence>
<dbReference type="InterPro" id="IPR018611">
    <property type="entry name" value="Ufl1"/>
</dbReference>
<evidence type="ECO:0000259" key="8">
    <source>
        <dbReference type="Pfam" id="PF09743"/>
    </source>
</evidence>
<comment type="similarity">
    <text evidence="2">Belongs to the UFL1 family.</text>
</comment>
<dbReference type="InterPro" id="IPR056761">
    <property type="entry name" value="Ufl1-like_C"/>
</dbReference>
<evidence type="ECO:0000313" key="12">
    <source>
        <dbReference type="Proteomes" id="UP000655588"/>
    </source>
</evidence>
<accession>A0A833W1S8</accession>
<evidence type="ECO:0000313" key="11">
    <source>
        <dbReference type="EMBL" id="KAF3429524.1"/>
    </source>
</evidence>
<protein>
    <recommendedName>
        <fullName evidence="3">E3 UFM1-protein ligase 1 homolog</fullName>
    </recommendedName>
    <alternativeName>
        <fullName evidence="6">E3 UFM1-protein transferase 1 homolog</fullName>
    </alternativeName>
</protein>
<feature type="region of interest" description="Disordered" evidence="7">
    <location>
        <begin position="429"/>
        <end position="471"/>
    </location>
</feature>
<evidence type="ECO:0000256" key="3">
    <source>
        <dbReference type="ARBA" id="ARBA00014160"/>
    </source>
</evidence>
<comment type="caution">
    <text evidence="11">The sequence shown here is derived from an EMBL/GenBank/DDBJ whole genome shotgun (WGS) entry which is preliminary data.</text>
</comment>
<evidence type="ECO:0000259" key="9">
    <source>
        <dbReference type="Pfam" id="PF23659"/>
    </source>
</evidence>
<evidence type="ECO:0000259" key="10">
    <source>
        <dbReference type="Pfam" id="PF25041"/>
    </source>
</evidence>
<dbReference type="GO" id="GO:0061666">
    <property type="term" value="F:UFM1 ligase activity"/>
    <property type="evidence" value="ECO:0007669"/>
    <property type="project" value="InterPro"/>
</dbReference>
<feature type="domain" description="E3 UFM1-protein ligase-like C-terminal" evidence="10">
    <location>
        <begin position="659"/>
        <end position="762"/>
    </location>
</feature>
<dbReference type="AlphaFoldDB" id="A0A833W1S8"/>
<name>A0A833W1S8_9HYME</name>
<dbReference type="Pfam" id="PF25870">
    <property type="entry name" value="WHD_UFL1_5th"/>
    <property type="match status" value="1"/>
</dbReference>
<dbReference type="GO" id="GO:0032434">
    <property type="term" value="P:regulation of proteasomal ubiquitin-dependent protein catabolic process"/>
    <property type="evidence" value="ECO:0007669"/>
    <property type="project" value="TreeGrafter"/>
</dbReference>
<organism evidence="11 12">
    <name type="scientific">Frieseomelitta varia</name>
    <dbReference type="NCBI Taxonomy" id="561572"/>
    <lineage>
        <taxon>Eukaryota</taxon>
        <taxon>Metazoa</taxon>
        <taxon>Ecdysozoa</taxon>
        <taxon>Arthropoda</taxon>
        <taxon>Hexapoda</taxon>
        <taxon>Insecta</taxon>
        <taxon>Pterygota</taxon>
        <taxon>Neoptera</taxon>
        <taxon>Endopterygota</taxon>
        <taxon>Hymenoptera</taxon>
        <taxon>Apocrita</taxon>
        <taxon>Aculeata</taxon>
        <taxon>Apoidea</taxon>
        <taxon>Anthophila</taxon>
        <taxon>Apidae</taxon>
        <taxon>Frieseomelitta</taxon>
    </lineage>
</organism>
<dbReference type="PANTHER" id="PTHR31057">
    <property type="entry name" value="E3 UFM1-PROTEIN LIGASE 1"/>
    <property type="match status" value="1"/>
</dbReference>
<comment type="function">
    <text evidence="1">E3 UFM1-protein ligase that mediates ufmylation of target proteins.</text>
</comment>
<dbReference type="EMBL" id="WNWW01000160">
    <property type="protein sequence ID" value="KAF3429524.1"/>
    <property type="molecule type" value="Genomic_DNA"/>
</dbReference>
<evidence type="ECO:0000256" key="2">
    <source>
        <dbReference type="ARBA" id="ARBA00010789"/>
    </source>
</evidence>
<evidence type="ECO:0000256" key="7">
    <source>
        <dbReference type="SAM" id="MobiDB-lite"/>
    </source>
</evidence>
<reference evidence="11" key="1">
    <citation type="submission" date="2019-11" db="EMBL/GenBank/DDBJ databases">
        <title>The nuclear and mitochondrial genomes of Frieseomelitta varia - a highly eusocial stingless bee (Meliponini) with a permanently sterile worker caste.</title>
        <authorList>
            <person name="Freitas F.C.P."/>
            <person name="Lourenco A.P."/>
            <person name="Nunes F.M.F."/>
            <person name="Paschoal A.R."/>
            <person name="Abreu F.C.P."/>
            <person name="Barbin F.O."/>
            <person name="Bataglia L."/>
            <person name="Cardoso-Junior C.A.M."/>
            <person name="Cervoni M.S."/>
            <person name="Silva S.R."/>
            <person name="Dalarmi F."/>
            <person name="Del Lama M.A."/>
            <person name="Depintor T.S."/>
            <person name="Ferreira K.M."/>
            <person name="Goria P.S."/>
            <person name="Jaskot M.C."/>
            <person name="Lago D.C."/>
            <person name="Luna-Lucena D."/>
            <person name="Moda L.M."/>
            <person name="Nascimento L."/>
            <person name="Pedrino M."/>
            <person name="Rabico F.O."/>
            <person name="Sanches F.C."/>
            <person name="Santos D.E."/>
            <person name="Santos C.G."/>
            <person name="Vieira J."/>
            <person name="Lopes T.F."/>
            <person name="Barchuk A.R."/>
            <person name="Hartfelder K."/>
            <person name="Simoes Z.L.P."/>
            <person name="Bitondi M.M.G."/>
            <person name="Pinheiro D.G."/>
        </authorList>
    </citation>
    <scope>NUCLEOTIDE SEQUENCE</scope>
    <source>
        <strain evidence="11">USP_RPSP 00005682</strain>
        <tissue evidence="11">Whole individual</tissue>
    </source>
</reference>
<feature type="domain" description="E3 UFM1-protein ligase 1-like N-terminal" evidence="8">
    <location>
        <begin position="8"/>
        <end position="294"/>
    </location>
</feature>
<dbReference type="PANTHER" id="PTHR31057:SF0">
    <property type="entry name" value="E3 UFM1-PROTEIN LIGASE 1"/>
    <property type="match status" value="1"/>
</dbReference>
<evidence type="ECO:0000256" key="1">
    <source>
        <dbReference type="ARBA" id="ARBA00003950"/>
    </source>
</evidence>
<dbReference type="Pfam" id="PF23659">
    <property type="entry name" value="UFL1"/>
    <property type="match status" value="1"/>
</dbReference>
<dbReference type="Proteomes" id="UP000655588">
    <property type="component" value="Unassembled WGS sequence"/>
</dbReference>
<keyword evidence="5" id="KW-0833">Ubl conjugation pathway</keyword>